<evidence type="ECO:0000256" key="1">
    <source>
        <dbReference type="SAM" id="SignalP"/>
    </source>
</evidence>
<dbReference type="Gene3D" id="3.40.190.10">
    <property type="entry name" value="Periplasmic binding protein-like II"/>
    <property type="match status" value="2"/>
</dbReference>
<dbReference type="SUPFAM" id="SSF53850">
    <property type="entry name" value="Periplasmic binding protein-like II"/>
    <property type="match status" value="1"/>
</dbReference>
<evidence type="ECO:0000313" key="4">
    <source>
        <dbReference type="Proteomes" id="UP000838748"/>
    </source>
</evidence>
<proteinExistence type="predicted"/>
<feature type="signal peptide" evidence="1">
    <location>
        <begin position="1"/>
        <end position="22"/>
    </location>
</feature>
<dbReference type="RefSeq" id="WP_237362148.1">
    <property type="nucleotide sequence ID" value="NZ_CAKLDM010000002.1"/>
</dbReference>
<evidence type="ECO:0000259" key="2">
    <source>
        <dbReference type="Pfam" id="PF00497"/>
    </source>
</evidence>
<dbReference type="PANTHER" id="PTHR38834:SF3">
    <property type="entry name" value="SOLUTE-BINDING PROTEIN FAMILY 3_N-TERMINAL DOMAIN-CONTAINING PROTEIN"/>
    <property type="match status" value="1"/>
</dbReference>
<keyword evidence="4" id="KW-1185">Reference proteome</keyword>
<comment type="caution">
    <text evidence="3">The sequence shown here is derived from an EMBL/GenBank/DDBJ whole genome shotgun (WGS) entry which is preliminary data.</text>
</comment>
<accession>A0ABM9A5I9</accession>
<protein>
    <recommendedName>
        <fullName evidence="2">Solute-binding protein family 3/N-terminal domain-containing protein</fullName>
    </recommendedName>
</protein>
<evidence type="ECO:0000313" key="3">
    <source>
        <dbReference type="EMBL" id="CAH0540117.1"/>
    </source>
</evidence>
<feature type="domain" description="Solute-binding protein family 3/N-terminal" evidence="2">
    <location>
        <begin position="34"/>
        <end position="257"/>
    </location>
</feature>
<dbReference type="InterPro" id="IPR001638">
    <property type="entry name" value="Solute-binding_3/MltF_N"/>
</dbReference>
<dbReference type="PANTHER" id="PTHR38834">
    <property type="entry name" value="PERIPLASMIC SUBSTRATE BINDING PROTEIN FAMILY 3"/>
    <property type="match status" value="1"/>
</dbReference>
<dbReference type="Pfam" id="PF00497">
    <property type="entry name" value="SBP_bac_3"/>
    <property type="match status" value="1"/>
</dbReference>
<name>A0ABM9A5I9_9VIBR</name>
<sequence length="258" mass="29544">MDWKFRSVLAVSLICCAALVSASNKASLDRLSYVTEEYPPYNYTENGELYGIAVDVLLKSSEISGDSISKSSILVLPWSSGYRSALIEKDKVVFSTTRTKLRENLFQWVGPISKTRIVVMAAKKRAIEITSPEQLIEYSIGVIRDDVGEQLLLELGVPRESMQERSDAEVLAKSLKKGRIDLWAYEENVARWWLDKFGYDQKEFEVVYVLQEGELYYAFNRNVDIVLINKLQRALNILKNNVTENGTTEYQKIVDKYR</sequence>
<dbReference type="EMBL" id="CAKLDM010000002">
    <property type="protein sequence ID" value="CAH0540117.1"/>
    <property type="molecule type" value="Genomic_DNA"/>
</dbReference>
<dbReference type="Proteomes" id="UP000838748">
    <property type="component" value="Unassembled WGS sequence"/>
</dbReference>
<feature type="chain" id="PRO_5045468712" description="Solute-binding protein family 3/N-terminal domain-containing protein" evidence="1">
    <location>
        <begin position="23"/>
        <end position="258"/>
    </location>
</feature>
<reference evidence="3" key="1">
    <citation type="submission" date="2021-11" db="EMBL/GenBank/DDBJ databases">
        <authorList>
            <person name="Rodrigo-Torres L."/>
            <person name="Arahal R. D."/>
            <person name="Lucena T."/>
        </authorList>
    </citation>
    <scope>NUCLEOTIDE SEQUENCE</scope>
    <source>
        <strain evidence="3">CECT 7928</strain>
    </source>
</reference>
<organism evidence="3 4">
    <name type="scientific">Vibrio marisflavi CECT 7928</name>
    <dbReference type="NCBI Taxonomy" id="634439"/>
    <lineage>
        <taxon>Bacteria</taxon>
        <taxon>Pseudomonadati</taxon>
        <taxon>Pseudomonadota</taxon>
        <taxon>Gammaproteobacteria</taxon>
        <taxon>Vibrionales</taxon>
        <taxon>Vibrionaceae</taxon>
        <taxon>Vibrio</taxon>
    </lineage>
</organism>
<gene>
    <name evidence="3" type="ORF">VMF7928_02626</name>
</gene>
<keyword evidence="1" id="KW-0732">Signal</keyword>